<evidence type="ECO:0000313" key="3">
    <source>
        <dbReference type="Ensembl" id="ENSSANP00000021432.1"/>
    </source>
</evidence>
<dbReference type="PANTHER" id="PTHR48051">
    <property type="match status" value="1"/>
</dbReference>
<dbReference type="Pfam" id="PF13855">
    <property type="entry name" value="LRR_8"/>
    <property type="match status" value="1"/>
</dbReference>
<organism evidence="3 4">
    <name type="scientific">Sinocyclocheilus anshuiensis</name>
    <dbReference type="NCBI Taxonomy" id="1608454"/>
    <lineage>
        <taxon>Eukaryota</taxon>
        <taxon>Metazoa</taxon>
        <taxon>Chordata</taxon>
        <taxon>Craniata</taxon>
        <taxon>Vertebrata</taxon>
        <taxon>Euteleostomi</taxon>
        <taxon>Actinopterygii</taxon>
        <taxon>Neopterygii</taxon>
        <taxon>Teleostei</taxon>
        <taxon>Ostariophysi</taxon>
        <taxon>Cypriniformes</taxon>
        <taxon>Cyprinidae</taxon>
        <taxon>Cyprininae</taxon>
        <taxon>Sinocyclocheilus</taxon>
    </lineage>
</organism>
<evidence type="ECO:0000256" key="2">
    <source>
        <dbReference type="ARBA" id="ARBA00022737"/>
    </source>
</evidence>
<dbReference type="SUPFAM" id="SSF52058">
    <property type="entry name" value="L domain-like"/>
    <property type="match status" value="1"/>
</dbReference>
<sequence>MNIEPCYCFFAAPAAVKQFGVSVFTTVERGIRQRCARSRLTEHKHTHNNNNNTHKVISPVNGDDLSDCGLVSFPDGVFKMIRSRTDNIQKISLANNQIKALSNKFFLTFTQLREVDLQGNVLTTLPEAVGNMQHLISIDVSRNKLRVFPERLTDVSSLQHISVEGNQITELPMEKLSLMPALKSVDVRSNPLTPEAASFPHLFTLLT</sequence>
<dbReference type="Ensembl" id="ENSSANT00000022848.1">
    <property type="protein sequence ID" value="ENSSANP00000021432.1"/>
    <property type="gene ID" value="ENSSANG00000011114.1"/>
</dbReference>
<reference evidence="3" key="1">
    <citation type="submission" date="2025-08" db="UniProtKB">
        <authorList>
            <consortium name="Ensembl"/>
        </authorList>
    </citation>
    <scope>IDENTIFICATION</scope>
</reference>
<keyword evidence="1" id="KW-0433">Leucine-rich repeat</keyword>
<protein>
    <submittedName>
        <fullName evidence="3">Leucine-rich repeat-containing protein 20-like</fullName>
    </submittedName>
</protein>
<dbReference type="Gene3D" id="3.80.10.10">
    <property type="entry name" value="Ribonuclease Inhibitor"/>
    <property type="match status" value="1"/>
</dbReference>
<dbReference type="Proteomes" id="UP000472260">
    <property type="component" value="Unassembled WGS sequence"/>
</dbReference>
<evidence type="ECO:0000313" key="4">
    <source>
        <dbReference type="Proteomes" id="UP000472260"/>
    </source>
</evidence>
<name>A0A671LQA3_9TELE</name>
<dbReference type="PANTHER" id="PTHR48051:SF1">
    <property type="entry name" value="RAS SUPPRESSOR PROTEIN 1"/>
    <property type="match status" value="1"/>
</dbReference>
<gene>
    <name evidence="3" type="primary">lrrc20</name>
</gene>
<proteinExistence type="predicted"/>
<keyword evidence="2" id="KW-0677">Repeat</keyword>
<reference evidence="3" key="2">
    <citation type="submission" date="2025-09" db="UniProtKB">
        <authorList>
            <consortium name="Ensembl"/>
        </authorList>
    </citation>
    <scope>IDENTIFICATION</scope>
</reference>
<accession>A0A671LQA3</accession>
<dbReference type="AlphaFoldDB" id="A0A671LQA3"/>
<keyword evidence="4" id="KW-1185">Reference proteome</keyword>
<dbReference type="InterPro" id="IPR032675">
    <property type="entry name" value="LRR_dom_sf"/>
</dbReference>
<evidence type="ECO:0000256" key="1">
    <source>
        <dbReference type="ARBA" id="ARBA00022614"/>
    </source>
</evidence>
<dbReference type="GO" id="GO:0005737">
    <property type="term" value="C:cytoplasm"/>
    <property type="evidence" value="ECO:0007669"/>
    <property type="project" value="TreeGrafter"/>
</dbReference>
<dbReference type="InterPro" id="IPR001611">
    <property type="entry name" value="Leu-rich_rpt"/>
</dbReference>
<dbReference type="InterPro" id="IPR050216">
    <property type="entry name" value="LRR_domain-containing"/>
</dbReference>